<proteinExistence type="predicted"/>
<dbReference type="Pfam" id="PF15648">
    <property type="entry name" value="Tox-REase-5"/>
    <property type="match status" value="1"/>
</dbReference>
<sequence length="212" mass="23606">MWGLVLRGLATAGGRSAGVGVGEVVVTQGSKTIATEAAKGMAAIVLAKEVSKDITKQQRCNKCEPYQVGNKHQLKRSMGEEINTQYQLKIANLSSYPLTFKASPPYLVSGNTKPTTDIQEWNVAGVSFDGLWPMECILVEAKGRYAQFLDSKKPRFLKINVFNELVLEARRQKAVIVPYKTTKLTWYFYENEAKNFFDQNGGLIVTSIYMPL</sequence>
<reference evidence="2" key="1">
    <citation type="submission" date="2023-09" db="EMBL/GenBank/DDBJ databases">
        <title>Acinetobacter soli.</title>
        <authorList>
            <person name="Kim B."/>
            <person name="Kim D."/>
            <person name="Park D."/>
        </authorList>
    </citation>
    <scope>NUCLEOTIDE SEQUENCE</scope>
    <source>
        <strain evidence="2">2023.05</strain>
    </source>
</reference>
<dbReference type="RefSeq" id="WP_310864912.1">
    <property type="nucleotide sequence ID" value="NZ_CP134206.1"/>
</dbReference>
<evidence type="ECO:0000313" key="2">
    <source>
        <dbReference type="EMBL" id="WND06640.1"/>
    </source>
</evidence>
<dbReference type="AlphaFoldDB" id="A0AB38YYW7"/>
<name>A0AB38YYW7_9GAMM</name>
<organism evidence="2 3">
    <name type="scientific">Acinetobacter soli</name>
    <dbReference type="NCBI Taxonomy" id="487316"/>
    <lineage>
        <taxon>Bacteria</taxon>
        <taxon>Pseudomonadati</taxon>
        <taxon>Pseudomonadota</taxon>
        <taxon>Gammaproteobacteria</taxon>
        <taxon>Moraxellales</taxon>
        <taxon>Moraxellaceae</taxon>
        <taxon>Acinetobacter</taxon>
    </lineage>
</organism>
<dbReference type="Proteomes" id="UP001256400">
    <property type="component" value="Chromosome"/>
</dbReference>
<accession>A0AB38YYW7</accession>
<dbReference type="InterPro" id="IPR028904">
    <property type="entry name" value="Tox-REase-5_dom"/>
</dbReference>
<feature type="domain" description="Tox-REase-5" evidence="1">
    <location>
        <begin position="111"/>
        <end position="190"/>
    </location>
</feature>
<gene>
    <name evidence="2" type="ORF">RHP80_05715</name>
</gene>
<dbReference type="EMBL" id="CP134206">
    <property type="protein sequence ID" value="WND06640.1"/>
    <property type="molecule type" value="Genomic_DNA"/>
</dbReference>
<evidence type="ECO:0000313" key="3">
    <source>
        <dbReference type="Proteomes" id="UP001256400"/>
    </source>
</evidence>
<protein>
    <submittedName>
        <fullName evidence="2">Tox-REase-5 domain-containing protein</fullName>
    </submittedName>
</protein>
<evidence type="ECO:0000259" key="1">
    <source>
        <dbReference type="Pfam" id="PF15648"/>
    </source>
</evidence>